<feature type="compositionally biased region" description="Low complexity" evidence="2">
    <location>
        <begin position="203"/>
        <end position="216"/>
    </location>
</feature>
<dbReference type="Proteomes" id="UP000799767">
    <property type="component" value="Unassembled WGS sequence"/>
</dbReference>
<dbReference type="OrthoDB" id="5337438at2759"/>
<dbReference type="GeneID" id="54473077"/>
<feature type="compositionally biased region" description="Low complexity" evidence="2">
    <location>
        <begin position="36"/>
        <end position="48"/>
    </location>
</feature>
<feature type="region of interest" description="Disordered" evidence="2">
    <location>
        <begin position="1"/>
        <end position="243"/>
    </location>
</feature>
<keyword evidence="5" id="KW-1185">Reference proteome</keyword>
<dbReference type="Pfam" id="PF00735">
    <property type="entry name" value="Septin"/>
    <property type="match status" value="2"/>
</dbReference>
<sequence length="701" mass="76066">MAALSTADKLPERADYSVSHRPPPAIPSVPYSSIQAAAPANDSDAASARKPRSRANSFTQQIFRLRSSSNSRSQSQHHLPSPPPPDNDAPPLPTAYLSPQLTPQTSPETGRKSSFSAARKVSVEGRSMLRKTSRMRKAEEERLEMERKARMSQPAPSLPRPEPLPGIDTFGGEDAPPLSPRSPRQPASPSRPTNFSRPAFAMHSSTPSSLHSSSSPAYALARSGQLSSSSPSSDPRARANGEYVVDNPMARTESMTHRGRYSYASSVVSGNVSSPRRIRRRKDPVSFNILIIGAKNSGKTSFILLLRHALTSPPARGPSSPDPTLGHSVAKSSFTPHYLESDIDGERIGVTIWDSAGLEKNIVDLQLREMTAFVESKFEETFAEEQKVVRSTGVRDTHIHCVFLVLDPIRLDATLAASTTPQSNGANRIGLDDDLDLQVLRALWGKTTVIPVISKADTLTVGHVAFLKRAVWDTIKGAGLDPLEALEVDDDLLEEDEEENEKPTPGSEGVDSAIDGSSSDSETSPASKFKKLPLSHKRQSSLSANIKSSDDELPYIPMSIISPDPYDGSPSKSNPHLNGSNISNNKIGRRFPWGFADPYDPTHCDFPRLRDSIFNEWRTELRDLSRTKWYESWRTSRLKSLPPPTGQQQRVKGGVTPVAAVPREGLTSRAFSGEGVGGSMPRIVSGGAGLGLSKAERVLGS</sequence>
<gene>
    <name evidence="4" type="ORF">BDY17DRAFT_282990</name>
</gene>
<dbReference type="RefSeq" id="XP_033588698.1">
    <property type="nucleotide sequence ID" value="XM_033732075.1"/>
</dbReference>
<dbReference type="SUPFAM" id="SSF52540">
    <property type="entry name" value="P-loop containing nucleoside triphosphate hydrolases"/>
    <property type="match status" value="1"/>
</dbReference>
<feature type="compositionally biased region" description="Polar residues" evidence="2">
    <location>
        <begin position="97"/>
        <end position="116"/>
    </location>
</feature>
<feature type="region of interest" description="Disordered" evidence="2">
    <location>
        <begin position="493"/>
        <end position="535"/>
    </location>
</feature>
<organism evidence="4 5">
    <name type="scientific">Neohortaea acidophila</name>
    <dbReference type="NCBI Taxonomy" id="245834"/>
    <lineage>
        <taxon>Eukaryota</taxon>
        <taxon>Fungi</taxon>
        <taxon>Dikarya</taxon>
        <taxon>Ascomycota</taxon>
        <taxon>Pezizomycotina</taxon>
        <taxon>Dothideomycetes</taxon>
        <taxon>Dothideomycetidae</taxon>
        <taxon>Mycosphaerellales</taxon>
        <taxon>Teratosphaeriaceae</taxon>
        <taxon>Neohortaea</taxon>
    </lineage>
</organism>
<feature type="compositionally biased region" description="Polar residues" evidence="2">
    <location>
        <begin position="515"/>
        <end position="526"/>
    </location>
</feature>
<feature type="compositionally biased region" description="Polar residues" evidence="2">
    <location>
        <begin position="570"/>
        <end position="583"/>
    </location>
</feature>
<dbReference type="PANTHER" id="PTHR18884">
    <property type="entry name" value="SEPTIN"/>
    <property type="match status" value="1"/>
</dbReference>
<name>A0A6A6PPV3_9PEZI</name>
<dbReference type="InterPro" id="IPR030379">
    <property type="entry name" value="G_SEPTIN_dom"/>
</dbReference>
<accession>A0A6A6PPV3</accession>
<protein>
    <recommendedName>
        <fullName evidence="3">Septin-type G domain-containing protein</fullName>
    </recommendedName>
</protein>
<dbReference type="AlphaFoldDB" id="A0A6A6PPV3"/>
<feature type="compositionally biased region" description="Basic and acidic residues" evidence="2">
    <location>
        <begin position="136"/>
        <end position="149"/>
    </location>
</feature>
<feature type="compositionally biased region" description="Pro residues" evidence="2">
    <location>
        <begin position="80"/>
        <end position="93"/>
    </location>
</feature>
<feature type="domain" description="Septin-type G" evidence="3">
    <location>
        <begin position="283"/>
        <end position="640"/>
    </location>
</feature>
<dbReference type="PROSITE" id="PS51719">
    <property type="entry name" value="G_SEPTIN"/>
    <property type="match status" value="1"/>
</dbReference>
<keyword evidence="1" id="KW-0342">GTP-binding</keyword>
<reference evidence="4" key="1">
    <citation type="journal article" date="2020" name="Stud. Mycol.">
        <title>101 Dothideomycetes genomes: a test case for predicting lifestyles and emergence of pathogens.</title>
        <authorList>
            <person name="Haridas S."/>
            <person name="Albert R."/>
            <person name="Binder M."/>
            <person name="Bloem J."/>
            <person name="Labutti K."/>
            <person name="Salamov A."/>
            <person name="Andreopoulos B."/>
            <person name="Baker S."/>
            <person name="Barry K."/>
            <person name="Bills G."/>
            <person name="Bluhm B."/>
            <person name="Cannon C."/>
            <person name="Castanera R."/>
            <person name="Culley D."/>
            <person name="Daum C."/>
            <person name="Ezra D."/>
            <person name="Gonzalez J."/>
            <person name="Henrissat B."/>
            <person name="Kuo A."/>
            <person name="Liang C."/>
            <person name="Lipzen A."/>
            <person name="Lutzoni F."/>
            <person name="Magnuson J."/>
            <person name="Mondo S."/>
            <person name="Nolan M."/>
            <person name="Ohm R."/>
            <person name="Pangilinan J."/>
            <person name="Park H.-J."/>
            <person name="Ramirez L."/>
            <person name="Alfaro M."/>
            <person name="Sun H."/>
            <person name="Tritt A."/>
            <person name="Yoshinaga Y."/>
            <person name="Zwiers L.-H."/>
            <person name="Turgeon B."/>
            <person name="Goodwin S."/>
            <person name="Spatafora J."/>
            <person name="Crous P."/>
            <person name="Grigoriev I."/>
        </authorList>
    </citation>
    <scope>NUCLEOTIDE SEQUENCE</scope>
    <source>
        <strain evidence="4">CBS 113389</strain>
    </source>
</reference>
<comment type="similarity">
    <text evidence="1">Belongs to the TRAFAC class TrmE-Era-EngA-EngB-Septin-like GTPase superfamily. Septin GTPase family.</text>
</comment>
<proteinExistence type="inferred from homology"/>
<evidence type="ECO:0000313" key="5">
    <source>
        <dbReference type="Proteomes" id="UP000799767"/>
    </source>
</evidence>
<evidence type="ECO:0000256" key="1">
    <source>
        <dbReference type="RuleBase" id="RU004560"/>
    </source>
</evidence>
<dbReference type="EMBL" id="MU001637">
    <property type="protein sequence ID" value="KAF2482128.1"/>
    <property type="molecule type" value="Genomic_DNA"/>
</dbReference>
<evidence type="ECO:0000259" key="3">
    <source>
        <dbReference type="PROSITE" id="PS51719"/>
    </source>
</evidence>
<dbReference type="InterPro" id="IPR027417">
    <property type="entry name" value="P-loop_NTPase"/>
</dbReference>
<evidence type="ECO:0000256" key="2">
    <source>
        <dbReference type="SAM" id="MobiDB-lite"/>
    </source>
</evidence>
<dbReference type="GO" id="GO:0005525">
    <property type="term" value="F:GTP binding"/>
    <property type="evidence" value="ECO:0007669"/>
    <property type="project" value="UniProtKB-KW"/>
</dbReference>
<feature type="compositionally biased region" description="Low complexity" evidence="2">
    <location>
        <begin position="66"/>
        <end position="79"/>
    </location>
</feature>
<evidence type="ECO:0000313" key="4">
    <source>
        <dbReference type="EMBL" id="KAF2482128.1"/>
    </source>
</evidence>
<feature type="region of interest" description="Disordered" evidence="2">
    <location>
        <begin position="558"/>
        <end position="583"/>
    </location>
</feature>
<dbReference type="Gene3D" id="3.40.50.300">
    <property type="entry name" value="P-loop containing nucleotide triphosphate hydrolases"/>
    <property type="match status" value="1"/>
</dbReference>
<keyword evidence="1" id="KW-0547">Nucleotide-binding</keyword>
<feature type="compositionally biased region" description="Low complexity" evidence="2">
    <location>
        <begin position="181"/>
        <end position="192"/>
    </location>
</feature>